<sequence>MFNFSGHLLAGQHDTQKDRPPPAKPIPATFPVLDPPKPSSGPPPESWSEGNVTGITKQFLGLKKPADVTKETLAQLNVTFHAECDFETILSSLSNNGPSYIPPEAWLNAPDQEAPVTSDPVVTLLSNGRKAPDQKEFFARARELLFKNEDAFSTLTRKATGVQAPLRLAHFRKFWEGLDNMAYYWDNSLDDYRPSDPKSESTVTPNDAPTNRNAQDNDQETRAVTKPDWIAKMGNGFGSPKEGEPRKKAKTEAAKDQTMTQPVNANGFGGSTSIAAQTASIVPSRVLPARIAPSRFPNTINTEPQERQADMSQGSYRGYRIGNGSEMPDQYRIDCVRAFVEPITWAFGVTLSQHRRPPVLVLQHVRFPVRMSSVAWRGPQDRVKARQGWMEGPVLGIQCRPDVSFGASGNLDAESNLDAIRELGGLLLLAQERAREGKVERLAGEGKWWATKERWGGGPGGEIEDAATTSETNDKEAIPNTQGKTAQRNADGSRTRRRPTPAQIWKTVKPGNPLWDPKVVHEAIGKEAGAEWDDVRHSLMSLSEPVSAYTNTDLHGIVIEPPLKSQEAFVVRFQLRTLERFREKSSPVTSAEILGDEIIVVQSSLISGSNVEEHDP</sequence>
<accession>A0ACC2I285</accession>
<gene>
    <name evidence="1" type="ORF">OPT61_g7759</name>
</gene>
<comment type="caution">
    <text evidence="1">The sequence shown here is derived from an EMBL/GenBank/DDBJ whole genome shotgun (WGS) entry which is preliminary data.</text>
</comment>
<keyword evidence="2" id="KW-1185">Reference proteome</keyword>
<dbReference type="EMBL" id="JAPHNI010000666">
    <property type="protein sequence ID" value="KAJ8109023.1"/>
    <property type="molecule type" value="Genomic_DNA"/>
</dbReference>
<proteinExistence type="predicted"/>
<reference evidence="1" key="1">
    <citation type="submission" date="2022-11" db="EMBL/GenBank/DDBJ databases">
        <title>Genome Sequence of Boeremia exigua.</title>
        <authorList>
            <person name="Buettner E."/>
        </authorList>
    </citation>
    <scope>NUCLEOTIDE SEQUENCE</scope>
    <source>
        <strain evidence="1">CU02</strain>
    </source>
</reference>
<organism evidence="1 2">
    <name type="scientific">Boeremia exigua</name>
    <dbReference type="NCBI Taxonomy" id="749465"/>
    <lineage>
        <taxon>Eukaryota</taxon>
        <taxon>Fungi</taxon>
        <taxon>Dikarya</taxon>
        <taxon>Ascomycota</taxon>
        <taxon>Pezizomycotina</taxon>
        <taxon>Dothideomycetes</taxon>
        <taxon>Pleosporomycetidae</taxon>
        <taxon>Pleosporales</taxon>
        <taxon>Pleosporineae</taxon>
        <taxon>Didymellaceae</taxon>
        <taxon>Boeremia</taxon>
    </lineage>
</organism>
<name>A0ACC2I285_9PLEO</name>
<dbReference type="Proteomes" id="UP001153331">
    <property type="component" value="Unassembled WGS sequence"/>
</dbReference>
<evidence type="ECO:0000313" key="1">
    <source>
        <dbReference type="EMBL" id="KAJ8109023.1"/>
    </source>
</evidence>
<protein>
    <submittedName>
        <fullName evidence="1">Uncharacterized protein</fullName>
    </submittedName>
</protein>
<evidence type="ECO:0000313" key="2">
    <source>
        <dbReference type="Proteomes" id="UP001153331"/>
    </source>
</evidence>